<protein>
    <submittedName>
        <fullName evidence="1">Homolog to phage YuA protein gp49</fullName>
    </submittedName>
</protein>
<dbReference type="Proteomes" id="UP000008707">
    <property type="component" value="Chromosome"/>
</dbReference>
<organism evidence="1 3">
    <name type="scientific">Halomonas elongata (strain ATCC 33173 / DSM 2581 / NBRC 15536 / NCIMB 2198 / 1H9)</name>
    <dbReference type="NCBI Taxonomy" id="768066"/>
    <lineage>
        <taxon>Bacteria</taxon>
        <taxon>Pseudomonadati</taxon>
        <taxon>Pseudomonadota</taxon>
        <taxon>Gammaproteobacteria</taxon>
        <taxon>Oceanospirillales</taxon>
        <taxon>Halomonadaceae</taxon>
        <taxon>Halomonas</taxon>
    </lineage>
</organism>
<proteinExistence type="predicted"/>
<keyword evidence="4" id="KW-1185">Reference proteome</keyword>
<dbReference type="EMBL" id="FN869568">
    <property type="protein sequence ID" value="SJK83809.1"/>
    <property type="molecule type" value="Genomic_DNA"/>
</dbReference>
<accession>A0A1R4A4C2</accession>
<dbReference type="GeneID" id="91009990"/>
<dbReference type="InterPro" id="IPR048374">
    <property type="entry name" value="YuA_Gp49-like"/>
</dbReference>
<dbReference type="AlphaFoldDB" id="A0A1R4A4C2"/>
<dbReference type="OrthoDB" id="6199460at2"/>
<dbReference type="EMBL" id="CP139472">
    <property type="protein sequence ID" value="WPU48702.1"/>
    <property type="molecule type" value="Genomic_DNA"/>
</dbReference>
<gene>
    <name evidence="1" type="ORF">HELO_2656D</name>
    <name evidence="2" type="ORF">SR933_07370</name>
</gene>
<dbReference type="Proteomes" id="UP001322512">
    <property type="component" value="Chromosome"/>
</dbReference>
<reference evidence="2 4" key="4">
    <citation type="submission" date="2023-11" db="EMBL/GenBank/DDBJ databases">
        <title>MicrobeMod: A computational toolkit for identifying prokaryotic methylation and restriction-modification with nanopore sequencing.</title>
        <authorList>
            <person name="Crits-Christoph A."/>
            <person name="Kang S.C."/>
            <person name="Lee H."/>
            <person name="Ostrov N."/>
        </authorList>
    </citation>
    <scope>NUCLEOTIDE SEQUENCE [LARGE SCALE GENOMIC DNA]</scope>
    <source>
        <strain evidence="2 4">ATCC 33173</strain>
    </source>
</reference>
<reference evidence="3" key="3">
    <citation type="journal article" date="2011" name="Environ. Microbiol.">
        <title>A blueprint of ectoine metabolism from the genome of the industrial producer Halomonas elongata DSM 2581(T).</title>
        <authorList>
            <person name="Schwibbert K."/>
            <person name="Marin-Sanguino A."/>
            <person name="Bagyan I."/>
            <person name="Heidrich G."/>
            <person name="Lentzen G."/>
            <person name="Seitz H."/>
            <person name="Rampp M."/>
            <person name="Schuster S.C."/>
            <person name="Klenk H.P."/>
            <person name="Pfeiffer F."/>
            <person name="Oesterhelt D."/>
            <person name="Kunte H.J."/>
        </authorList>
    </citation>
    <scope>NUCLEOTIDE SEQUENCE [LARGE SCALE GENOMIC DNA]</scope>
    <source>
        <strain evidence="3">ATCC 33173 / DSM 2581 / NBRC 15536 / NCIMB 2198 / 1H9</strain>
    </source>
</reference>
<reference evidence="1" key="1">
    <citation type="journal article" date="2010" name="Environ. Microbiol.">
        <title>A blueprint of ectoine metabolism from the genome of the industrial producer Halomonas elongata DSM 2581(T).</title>
        <authorList>
            <person name="Schwibbert K."/>
            <person name="Marin-Sanguino A."/>
            <person name="Bagyan I."/>
            <person name="Heidrich G."/>
            <person name="Lentzen G."/>
            <person name="Seitz H."/>
            <person name="Rampp M."/>
            <person name="Schuster S.C."/>
            <person name="Klenk H.P."/>
            <person name="Pfeiffer F."/>
            <person name="Oesterhelt D."/>
            <person name="Kunte H.J."/>
        </authorList>
    </citation>
    <scope>NUCLEOTIDE SEQUENCE</scope>
    <source>
        <strain evidence="1">Type strain: DSM 2581</strain>
    </source>
</reference>
<dbReference type="Gene3D" id="3.30.300.260">
    <property type="match status" value="1"/>
</dbReference>
<reference evidence="1" key="2">
    <citation type="submission" date="2010-05" db="EMBL/GenBank/DDBJ databases">
        <title>Revision and reannotation of the Halomonas elongata DSM 2581(T) genome.</title>
        <authorList>
            <person name="Pfeiffer F."/>
            <person name="Bagyan I."/>
            <person name="Alfaro-Espinoza G."/>
            <person name="Zamora-Lagos M.A."/>
            <person name="Habermann B."/>
            <person name="Oesterhelt D."/>
            <person name="Kunte H.J."/>
        </authorList>
    </citation>
    <scope>NUCLEOTIDE SEQUENCE</scope>
    <source>
        <strain evidence="1">Type strain: DSM 2581</strain>
    </source>
</reference>
<evidence type="ECO:0000313" key="1">
    <source>
        <dbReference type="EMBL" id="SJK83809.1"/>
    </source>
</evidence>
<evidence type="ECO:0000313" key="4">
    <source>
        <dbReference type="Proteomes" id="UP001322512"/>
    </source>
</evidence>
<evidence type="ECO:0000313" key="3">
    <source>
        <dbReference type="Proteomes" id="UP000008707"/>
    </source>
</evidence>
<evidence type="ECO:0000313" key="2">
    <source>
        <dbReference type="EMBL" id="WPU48702.1"/>
    </source>
</evidence>
<sequence>MTFHTHIAGIPCLCEVTHYSAARPMRITGTGFGDAEPPEPVEFEFRILDRRGRLAEWLERKVTQSDEARLLAEYRAEESGAA</sequence>
<name>A0A1R4A4C2_HALED</name>
<dbReference type="Pfam" id="PF20788">
    <property type="entry name" value="YuA_Gp49"/>
    <property type="match status" value="1"/>
</dbReference>
<dbReference type="RefSeq" id="WP_041602046.1">
    <property type="nucleotide sequence ID" value="NC_014532.2"/>
</dbReference>
<dbReference type="KEGG" id="hel:HELO_2656D"/>